<evidence type="ECO:0000313" key="2">
    <source>
        <dbReference type="Proteomes" id="UP000499080"/>
    </source>
</evidence>
<protein>
    <submittedName>
        <fullName evidence="1">Uncharacterized protein</fullName>
    </submittedName>
</protein>
<evidence type="ECO:0000313" key="1">
    <source>
        <dbReference type="EMBL" id="GBM68668.1"/>
    </source>
</evidence>
<dbReference type="Proteomes" id="UP000499080">
    <property type="component" value="Unassembled WGS sequence"/>
</dbReference>
<keyword evidence="2" id="KW-1185">Reference proteome</keyword>
<sequence length="122" mass="13844">MVGGQQAPAANLRWQAEFRILEFSAYRLTLLPLKYRISKPAVDSFNEPTLSLYGGEDGWWEKPKRSSHQKTTSASPQNLTLCLSIKKRQTSMINSMSIILLKPLHRLIFAVVSFGFSMGLNW</sequence>
<name>A0A4Y2HTU7_ARAVE</name>
<comment type="caution">
    <text evidence="1">The sequence shown here is derived from an EMBL/GenBank/DDBJ whole genome shotgun (WGS) entry which is preliminary data.</text>
</comment>
<organism evidence="1 2">
    <name type="scientific">Araneus ventricosus</name>
    <name type="common">Orbweaver spider</name>
    <name type="synonym">Epeira ventricosa</name>
    <dbReference type="NCBI Taxonomy" id="182803"/>
    <lineage>
        <taxon>Eukaryota</taxon>
        <taxon>Metazoa</taxon>
        <taxon>Ecdysozoa</taxon>
        <taxon>Arthropoda</taxon>
        <taxon>Chelicerata</taxon>
        <taxon>Arachnida</taxon>
        <taxon>Araneae</taxon>
        <taxon>Araneomorphae</taxon>
        <taxon>Entelegynae</taxon>
        <taxon>Araneoidea</taxon>
        <taxon>Araneidae</taxon>
        <taxon>Araneus</taxon>
    </lineage>
</organism>
<reference evidence="1 2" key="1">
    <citation type="journal article" date="2019" name="Sci. Rep.">
        <title>Orb-weaving spider Araneus ventricosus genome elucidates the spidroin gene catalogue.</title>
        <authorList>
            <person name="Kono N."/>
            <person name="Nakamura H."/>
            <person name="Ohtoshi R."/>
            <person name="Moran D.A.P."/>
            <person name="Shinohara A."/>
            <person name="Yoshida Y."/>
            <person name="Fujiwara M."/>
            <person name="Mori M."/>
            <person name="Tomita M."/>
            <person name="Arakawa K."/>
        </authorList>
    </citation>
    <scope>NUCLEOTIDE SEQUENCE [LARGE SCALE GENOMIC DNA]</scope>
</reference>
<dbReference type="AlphaFoldDB" id="A0A4Y2HTU7"/>
<proteinExistence type="predicted"/>
<dbReference type="EMBL" id="BGPR01002156">
    <property type="protein sequence ID" value="GBM68668.1"/>
    <property type="molecule type" value="Genomic_DNA"/>
</dbReference>
<gene>
    <name evidence="1" type="ORF">AVEN_255394_1</name>
</gene>
<accession>A0A4Y2HTU7</accession>